<evidence type="ECO:0000256" key="4">
    <source>
        <dbReference type="ARBA" id="ARBA00022771"/>
    </source>
</evidence>
<keyword evidence="4" id="KW-0863">Zinc-finger</keyword>
<comment type="subcellular location">
    <subcellularLocation>
        <location evidence="1">Nucleus</location>
    </subcellularLocation>
</comment>
<dbReference type="Proteomes" id="UP000240493">
    <property type="component" value="Unassembled WGS sequence"/>
</dbReference>
<dbReference type="GO" id="GO:0000785">
    <property type="term" value="C:chromatin"/>
    <property type="evidence" value="ECO:0007669"/>
    <property type="project" value="TreeGrafter"/>
</dbReference>
<evidence type="ECO:0000256" key="5">
    <source>
        <dbReference type="ARBA" id="ARBA00022833"/>
    </source>
</evidence>
<dbReference type="InterPro" id="IPR051059">
    <property type="entry name" value="VerF-like"/>
</dbReference>
<dbReference type="GO" id="GO:0000978">
    <property type="term" value="F:RNA polymerase II cis-regulatory region sequence-specific DNA binding"/>
    <property type="evidence" value="ECO:0007669"/>
    <property type="project" value="InterPro"/>
</dbReference>
<keyword evidence="5" id="KW-0862">Zinc</keyword>
<accession>A0A2T3YSI5</accession>
<gene>
    <name evidence="8" type="ORF">M441DRAFT_74024</name>
</gene>
<evidence type="ECO:0000313" key="9">
    <source>
        <dbReference type="Proteomes" id="UP000240493"/>
    </source>
</evidence>
<dbReference type="InterPro" id="IPR007219">
    <property type="entry name" value="XnlR_reg_dom"/>
</dbReference>
<keyword evidence="9" id="KW-1185">Reference proteome</keyword>
<name>A0A2T3YSI5_TRIA4</name>
<dbReference type="STRING" id="1042311.A0A2T3YSI5"/>
<evidence type="ECO:0000256" key="2">
    <source>
        <dbReference type="ARBA" id="ARBA00022723"/>
    </source>
</evidence>
<proteinExistence type="predicted"/>
<evidence type="ECO:0000259" key="7">
    <source>
        <dbReference type="Pfam" id="PF04082"/>
    </source>
</evidence>
<evidence type="ECO:0000256" key="6">
    <source>
        <dbReference type="ARBA" id="ARBA00023242"/>
    </source>
</evidence>
<dbReference type="PANTHER" id="PTHR40626:SF10">
    <property type="entry name" value="C2H2-TYPE DOMAIN-CONTAINING PROTEIN"/>
    <property type="match status" value="1"/>
</dbReference>
<evidence type="ECO:0000256" key="3">
    <source>
        <dbReference type="ARBA" id="ARBA00022737"/>
    </source>
</evidence>
<dbReference type="GO" id="GO:0006351">
    <property type="term" value="P:DNA-templated transcription"/>
    <property type="evidence" value="ECO:0007669"/>
    <property type="project" value="InterPro"/>
</dbReference>
<dbReference type="OrthoDB" id="654211at2759"/>
<dbReference type="AlphaFoldDB" id="A0A2T3YSI5"/>
<keyword evidence="3" id="KW-0677">Repeat</keyword>
<feature type="domain" description="Xylanolytic transcriptional activator regulatory" evidence="7">
    <location>
        <begin position="3"/>
        <end position="233"/>
    </location>
</feature>
<reference evidence="8 9" key="1">
    <citation type="submission" date="2016-07" db="EMBL/GenBank/DDBJ databases">
        <title>Multiple horizontal gene transfer events from other fungi enriched the ability of initially mycotrophic Trichoderma (Ascomycota) to feed on dead plant biomass.</title>
        <authorList>
            <consortium name="DOE Joint Genome Institute"/>
            <person name="Aerts A."/>
            <person name="Atanasova L."/>
            <person name="Chenthamara K."/>
            <person name="Zhang J."/>
            <person name="Grujic M."/>
            <person name="Henrissat B."/>
            <person name="Kuo A."/>
            <person name="Salamov A."/>
            <person name="Lipzen A."/>
            <person name="Labutti K."/>
            <person name="Barry K."/>
            <person name="Miao Y."/>
            <person name="Rahimi M.J."/>
            <person name="Shen Q."/>
            <person name="Grigoriev I.V."/>
            <person name="Kubicek C.P."/>
            <person name="Druzhinina I.S."/>
        </authorList>
    </citation>
    <scope>NUCLEOTIDE SEQUENCE [LARGE SCALE GENOMIC DNA]</scope>
    <source>
        <strain evidence="8 9">CBS 433.97</strain>
    </source>
</reference>
<dbReference type="GO" id="GO:0000981">
    <property type="term" value="F:DNA-binding transcription factor activity, RNA polymerase II-specific"/>
    <property type="evidence" value="ECO:0007669"/>
    <property type="project" value="InterPro"/>
</dbReference>
<protein>
    <recommendedName>
        <fullName evidence="7">Xylanolytic transcriptional activator regulatory domain-containing protein</fullName>
    </recommendedName>
</protein>
<keyword evidence="6" id="KW-0539">Nucleus</keyword>
<sequence>MAALGAVQTLEENVSKKLYRAARAIAWQKLKFKTTSRSDTISRSLKLQSAQTLLFLLIYSSWARNASVVVEGFELHSPLVQYMQASGFAEYDSTMEQSWIEWSLYESERRTKFLSFCFLNIHTLIYNRPPSLLAREIQLRLPCSTKEWEITNELDWAATRQAYICNIISFQDALERLVDPKAVNRETLPCPFSNLILLHGVLQRIYLLRQLSFGHNLSDHEIDNIHSALSKWARIWQRASGSDLHPSSEHGPIPFTSVAFLTLAYVRTHLDIGPKMWLATRDPATVALALFSIAPPRRHSNLTSVLLYTIHALSLPVAFGIDHVARSQSILWCCQHAACALESAVFLSKWLENITIYQMANALELYERHILSSIESVIKEALDSGDWGDADTSSWCQGPRQMSIAVLKIWSKVFSEKSSWAITEHVGECLNEYLKIYENSSQYLT</sequence>
<evidence type="ECO:0000256" key="1">
    <source>
        <dbReference type="ARBA" id="ARBA00004123"/>
    </source>
</evidence>
<dbReference type="GO" id="GO:0005634">
    <property type="term" value="C:nucleus"/>
    <property type="evidence" value="ECO:0007669"/>
    <property type="project" value="UniProtKB-SubCell"/>
</dbReference>
<dbReference type="PANTHER" id="PTHR40626">
    <property type="entry name" value="MIP31509P"/>
    <property type="match status" value="1"/>
</dbReference>
<organism evidence="8 9">
    <name type="scientific">Trichoderma asperellum (strain ATCC 204424 / CBS 433.97 / NBRC 101777)</name>
    <dbReference type="NCBI Taxonomy" id="1042311"/>
    <lineage>
        <taxon>Eukaryota</taxon>
        <taxon>Fungi</taxon>
        <taxon>Dikarya</taxon>
        <taxon>Ascomycota</taxon>
        <taxon>Pezizomycotina</taxon>
        <taxon>Sordariomycetes</taxon>
        <taxon>Hypocreomycetidae</taxon>
        <taxon>Hypocreales</taxon>
        <taxon>Hypocreaceae</taxon>
        <taxon>Trichoderma</taxon>
    </lineage>
</organism>
<dbReference type="EMBL" id="KZ679274">
    <property type="protein sequence ID" value="PTB35532.1"/>
    <property type="molecule type" value="Genomic_DNA"/>
</dbReference>
<dbReference type="Pfam" id="PF04082">
    <property type="entry name" value="Fungal_trans"/>
    <property type="match status" value="1"/>
</dbReference>
<keyword evidence="2" id="KW-0479">Metal-binding</keyword>
<dbReference type="GO" id="GO:0008270">
    <property type="term" value="F:zinc ion binding"/>
    <property type="evidence" value="ECO:0007669"/>
    <property type="project" value="UniProtKB-KW"/>
</dbReference>
<evidence type="ECO:0000313" key="8">
    <source>
        <dbReference type="EMBL" id="PTB35532.1"/>
    </source>
</evidence>